<evidence type="ECO:0000256" key="6">
    <source>
        <dbReference type="ARBA" id="ARBA00022898"/>
    </source>
</evidence>
<dbReference type="SUPFAM" id="SSF53383">
    <property type="entry name" value="PLP-dependent transferases"/>
    <property type="match status" value="1"/>
</dbReference>
<evidence type="ECO:0000256" key="7">
    <source>
        <dbReference type="RuleBase" id="RU000481"/>
    </source>
</evidence>
<dbReference type="GO" id="GO:0004838">
    <property type="term" value="F:L-tyrosine-2-oxoglutarate transaminase activity"/>
    <property type="evidence" value="ECO:0007669"/>
    <property type="project" value="TreeGrafter"/>
</dbReference>
<comment type="subunit">
    <text evidence="3">Homodimer.</text>
</comment>
<dbReference type="Gene3D" id="3.90.1150.10">
    <property type="entry name" value="Aspartate Aminotransferase, domain 1"/>
    <property type="match status" value="1"/>
</dbReference>
<evidence type="ECO:0000256" key="5">
    <source>
        <dbReference type="ARBA" id="ARBA00022679"/>
    </source>
</evidence>
<protein>
    <recommendedName>
        <fullName evidence="7">Aminotransferase</fullName>
        <ecNumber evidence="7">2.6.1.-</ecNumber>
    </recommendedName>
</protein>
<dbReference type="GO" id="GO:0030170">
    <property type="term" value="F:pyridoxal phosphate binding"/>
    <property type="evidence" value="ECO:0007669"/>
    <property type="project" value="InterPro"/>
</dbReference>
<name>A0A1S8CKN7_9GAMM</name>
<dbReference type="CDD" id="cd00609">
    <property type="entry name" value="AAT_like"/>
    <property type="match status" value="1"/>
</dbReference>
<evidence type="ECO:0000256" key="2">
    <source>
        <dbReference type="ARBA" id="ARBA00007441"/>
    </source>
</evidence>
<dbReference type="GO" id="GO:0033585">
    <property type="term" value="P:L-phenylalanine biosynthetic process from chorismate via phenylpyruvate"/>
    <property type="evidence" value="ECO:0007669"/>
    <property type="project" value="TreeGrafter"/>
</dbReference>
<gene>
    <name evidence="9" type="ORF">BMI79_06625</name>
</gene>
<dbReference type="FunFam" id="3.40.640.10:FF:000066">
    <property type="entry name" value="Aspartate aminotransferase"/>
    <property type="match status" value="1"/>
</dbReference>
<keyword evidence="10" id="KW-1185">Reference proteome</keyword>
<dbReference type="PANTHER" id="PTHR11879:SF37">
    <property type="entry name" value="AROMATIC-AMINO-ACID AMINOTRANSFERASE"/>
    <property type="match status" value="1"/>
</dbReference>
<evidence type="ECO:0000256" key="1">
    <source>
        <dbReference type="ARBA" id="ARBA00001933"/>
    </source>
</evidence>
<comment type="similarity">
    <text evidence="2 7">Belongs to the class-I pyridoxal-phosphate-dependent aminotransferase family.</text>
</comment>
<dbReference type="STRING" id="2034155.BMI79_06625"/>
<dbReference type="PRINTS" id="PR00799">
    <property type="entry name" value="TRANSAMINASE"/>
</dbReference>
<dbReference type="InterPro" id="IPR015422">
    <property type="entry name" value="PyrdxlP-dep_Trfase_small"/>
</dbReference>
<evidence type="ECO:0000256" key="3">
    <source>
        <dbReference type="ARBA" id="ARBA00011738"/>
    </source>
</evidence>
<dbReference type="PANTHER" id="PTHR11879">
    <property type="entry name" value="ASPARTATE AMINOTRANSFERASE"/>
    <property type="match status" value="1"/>
</dbReference>
<keyword evidence="4 7" id="KW-0032">Aminotransferase</keyword>
<proteinExistence type="inferred from homology"/>
<keyword evidence="5 7" id="KW-0808">Transferase</keyword>
<dbReference type="AlphaFoldDB" id="A0A1S8CKN7"/>
<evidence type="ECO:0000313" key="9">
    <source>
        <dbReference type="EMBL" id="OMQ24503.1"/>
    </source>
</evidence>
<evidence type="ECO:0000259" key="8">
    <source>
        <dbReference type="Pfam" id="PF00155"/>
    </source>
</evidence>
<dbReference type="Gene3D" id="3.40.640.10">
    <property type="entry name" value="Type I PLP-dependent aspartate aminotransferase-like (Major domain)"/>
    <property type="match status" value="1"/>
</dbReference>
<feature type="domain" description="Aminotransferase class I/classII large" evidence="8">
    <location>
        <begin position="27"/>
        <end position="391"/>
    </location>
</feature>
<dbReference type="NCBIfam" id="NF006719">
    <property type="entry name" value="PRK09257.1"/>
    <property type="match status" value="1"/>
</dbReference>
<evidence type="ECO:0000256" key="4">
    <source>
        <dbReference type="ARBA" id="ARBA00022576"/>
    </source>
</evidence>
<dbReference type="EMBL" id="MOXD01000003">
    <property type="protein sequence ID" value="OMQ24503.1"/>
    <property type="molecule type" value="Genomic_DNA"/>
</dbReference>
<organism evidence="9 10">
    <name type="scientific">Serratia oryzae</name>
    <dbReference type="NCBI Taxonomy" id="2034155"/>
    <lineage>
        <taxon>Bacteria</taxon>
        <taxon>Pseudomonadati</taxon>
        <taxon>Pseudomonadota</taxon>
        <taxon>Gammaproteobacteria</taxon>
        <taxon>Enterobacterales</taxon>
        <taxon>Yersiniaceae</taxon>
        <taxon>Serratia</taxon>
    </lineage>
</organism>
<dbReference type="OrthoDB" id="6483281at2"/>
<dbReference type="GO" id="GO:0005829">
    <property type="term" value="C:cytosol"/>
    <property type="evidence" value="ECO:0007669"/>
    <property type="project" value="TreeGrafter"/>
</dbReference>
<dbReference type="InterPro" id="IPR004838">
    <property type="entry name" value="NHTrfase_class1_PyrdxlP-BS"/>
</dbReference>
<reference evidence="9 10" key="1">
    <citation type="submission" date="2016-11" db="EMBL/GenBank/DDBJ databases">
        <title>Rahnella oryzae sp. nov., isolated from rice root.</title>
        <authorList>
            <person name="Zhang X.-X."/>
            <person name="Zhang J."/>
        </authorList>
    </citation>
    <scope>NUCLEOTIDE SEQUENCE [LARGE SCALE GENOMIC DNA]</scope>
    <source>
        <strain evidence="9 10">J11-6</strain>
    </source>
</reference>
<comment type="caution">
    <text evidence="9">The sequence shown here is derived from an EMBL/GenBank/DDBJ whole genome shotgun (WGS) entry which is preliminary data.</text>
</comment>
<evidence type="ECO:0000313" key="10">
    <source>
        <dbReference type="Proteomes" id="UP000216021"/>
    </source>
</evidence>
<comment type="cofactor">
    <cofactor evidence="1 7">
        <name>pyridoxal 5'-phosphate</name>
        <dbReference type="ChEBI" id="CHEBI:597326"/>
    </cofactor>
</comment>
<dbReference type="Proteomes" id="UP000216021">
    <property type="component" value="Unassembled WGS sequence"/>
</dbReference>
<dbReference type="InterPro" id="IPR015424">
    <property type="entry name" value="PyrdxlP-dep_Trfase"/>
</dbReference>
<dbReference type="GO" id="GO:0042802">
    <property type="term" value="F:identical protein binding"/>
    <property type="evidence" value="ECO:0007669"/>
    <property type="project" value="TreeGrafter"/>
</dbReference>
<sequence length="398" mass="44206">MFNHIKPSAPDPIMSLMEAYMQDPHPKKVNLGIGLYYDHQGNIPLMRAVHIAEQRLLEQQRPHTYPPIEGSALFARQVQTLLFGEAAAQSARHLATVQTVGGSGALKLGADFLCHYLSRREIWVSDPTWANHWAIFEGAGLRVNTYPYFDNASGELRFDAMLDAFSALPEGAVVLLHPCCHNPTGTDLSQAQWRAVIDVLQRRRLLPFFDIAYQGFGDGLEEDCFALRETLKTDLDFLVSNSFSKNVALYGQRLGGLSVCCGSADSAANVKGALKTLIRRSYSCPPTHGSQIVEALLADDHLRQLWASELASMRQRIKQTRVSLAAGLEQGGTTLDYRRIRDQKGMFSYTGLNEQQLSQLRQQYSIYLVAPGRMCLPGLNQHNLDYVTAAILDVTLPA</sequence>
<dbReference type="EC" id="2.6.1.-" evidence="7"/>
<dbReference type="InterPro" id="IPR000796">
    <property type="entry name" value="Asp_trans"/>
</dbReference>
<dbReference type="InterPro" id="IPR015421">
    <property type="entry name" value="PyrdxlP-dep_Trfase_major"/>
</dbReference>
<dbReference type="RefSeq" id="WP_076941386.1">
    <property type="nucleotide sequence ID" value="NZ_MOXD01000003.1"/>
</dbReference>
<dbReference type="PROSITE" id="PS00105">
    <property type="entry name" value="AA_TRANSFER_CLASS_1"/>
    <property type="match status" value="1"/>
</dbReference>
<keyword evidence="6" id="KW-0663">Pyridoxal phosphate</keyword>
<accession>A0A1S8CKN7</accession>
<dbReference type="Pfam" id="PF00155">
    <property type="entry name" value="Aminotran_1_2"/>
    <property type="match status" value="1"/>
</dbReference>
<dbReference type="InterPro" id="IPR004839">
    <property type="entry name" value="Aminotransferase_I/II_large"/>
</dbReference>